<feature type="compositionally biased region" description="Polar residues" evidence="1">
    <location>
        <begin position="65"/>
        <end position="79"/>
    </location>
</feature>
<evidence type="ECO:0000313" key="2">
    <source>
        <dbReference type="EMBL" id="KAK8514580.1"/>
    </source>
</evidence>
<feature type="compositionally biased region" description="Polar residues" evidence="1">
    <location>
        <begin position="152"/>
        <end position="163"/>
    </location>
</feature>
<dbReference type="Proteomes" id="UP001472677">
    <property type="component" value="Unassembled WGS sequence"/>
</dbReference>
<feature type="region of interest" description="Disordered" evidence="1">
    <location>
        <begin position="39"/>
        <end position="109"/>
    </location>
</feature>
<feature type="compositionally biased region" description="Basic and acidic residues" evidence="1">
    <location>
        <begin position="99"/>
        <end position="109"/>
    </location>
</feature>
<evidence type="ECO:0000313" key="3">
    <source>
        <dbReference type="Proteomes" id="UP001472677"/>
    </source>
</evidence>
<proteinExistence type="predicted"/>
<keyword evidence="3" id="KW-1185">Reference proteome</keyword>
<accession>A0ABR2C588</accession>
<protein>
    <submittedName>
        <fullName evidence="2">Uncharacterized protein</fullName>
    </submittedName>
</protein>
<dbReference type="EMBL" id="JBBPBM010000066">
    <property type="protein sequence ID" value="KAK8514580.1"/>
    <property type="molecule type" value="Genomic_DNA"/>
</dbReference>
<sequence length="248" mass="27282">MSNDAINTSYNPIRLDHIIEGVDPLSEWLQEKENSLLDSENAGLFPADSSDDEINVVDQFEEQNLPDSSSSATPTQSGGDRQDSGTGGLSPIYDDDKENGDRGEIRSSRLHGEEYEIGFAGGRFRHMSEFGKGNKMHISEGSSSRRRSTSSNPGYTNSSTSTHDFYLPSSGQSSYSQPPHGYYPFLNYGMPMPYQPQMYPSPPMYQPPLPHMYPPPPMYQPPLPHMYPGPSLGQGNKGDCPGPPAQDP</sequence>
<gene>
    <name evidence="2" type="ORF">V6N12_057480</name>
</gene>
<reference evidence="2 3" key="1">
    <citation type="journal article" date="2024" name="G3 (Bethesda)">
        <title>Genome assembly of Hibiscus sabdariffa L. provides insights into metabolisms of medicinal natural products.</title>
        <authorList>
            <person name="Kim T."/>
        </authorList>
    </citation>
    <scope>NUCLEOTIDE SEQUENCE [LARGE SCALE GENOMIC DNA]</scope>
    <source>
        <strain evidence="2">TK-2024</strain>
        <tissue evidence="2">Old leaves</tissue>
    </source>
</reference>
<feature type="region of interest" description="Disordered" evidence="1">
    <location>
        <begin position="133"/>
        <end position="182"/>
    </location>
</feature>
<organism evidence="2 3">
    <name type="scientific">Hibiscus sabdariffa</name>
    <name type="common">roselle</name>
    <dbReference type="NCBI Taxonomy" id="183260"/>
    <lineage>
        <taxon>Eukaryota</taxon>
        <taxon>Viridiplantae</taxon>
        <taxon>Streptophyta</taxon>
        <taxon>Embryophyta</taxon>
        <taxon>Tracheophyta</taxon>
        <taxon>Spermatophyta</taxon>
        <taxon>Magnoliopsida</taxon>
        <taxon>eudicotyledons</taxon>
        <taxon>Gunneridae</taxon>
        <taxon>Pentapetalae</taxon>
        <taxon>rosids</taxon>
        <taxon>malvids</taxon>
        <taxon>Malvales</taxon>
        <taxon>Malvaceae</taxon>
        <taxon>Malvoideae</taxon>
        <taxon>Hibiscus</taxon>
    </lineage>
</organism>
<evidence type="ECO:0000256" key="1">
    <source>
        <dbReference type="SAM" id="MobiDB-lite"/>
    </source>
</evidence>
<feature type="region of interest" description="Disordered" evidence="1">
    <location>
        <begin position="196"/>
        <end position="248"/>
    </location>
</feature>
<feature type="compositionally biased region" description="Pro residues" evidence="1">
    <location>
        <begin position="199"/>
        <end position="227"/>
    </location>
</feature>
<feature type="compositionally biased region" description="Acidic residues" evidence="1">
    <location>
        <begin position="49"/>
        <end position="61"/>
    </location>
</feature>
<name>A0ABR2C588_9ROSI</name>
<comment type="caution">
    <text evidence="2">The sequence shown here is derived from an EMBL/GenBank/DDBJ whole genome shotgun (WGS) entry which is preliminary data.</text>
</comment>
<feature type="compositionally biased region" description="Low complexity" evidence="1">
    <location>
        <begin position="168"/>
        <end position="179"/>
    </location>
</feature>